<dbReference type="SMART" id="SM00857">
    <property type="entry name" value="Resolvase"/>
    <property type="match status" value="1"/>
</dbReference>
<dbReference type="InterPro" id="IPR036162">
    <property type="entry name" value="Resolvase-like_N_sf"/>
</dbReference>
<dbReference type="Gene3D" id="3.40.50.1390">
    <property type="entry name" value="Resolvase, N-terminal catalytic domain"/>
    <property type="match status" value="1"/>
</dbReference>
<proteinExistence type="inferred from homology"/>
<evidence type="ECO:0000256" key="7">
    <source>
        <dbReference type="PROSITE-ProRule" id="PRU10137"/>
    </source>
</evidence>
<evidence type="ECO:0000259" key="8">
    <source>
        <dbReference type="PROSITE" id="PS51736"/>
    </source>
</evidence>
<dbReference type="Pfam" id="PF02796">
    <property type="entry name" value="HTH_7"/>
    <property type="match status" value="1"/>
</dbReference>
<accession>A0A5C6RL30</accession>
<gene>
    <name evidence="9" type="ORF">FRY97_14840</name>
</gene>
<dbReference type="OrthoDB" id="9797501at2"/>
<keyword evidence="4" id="KW-0238">DNA-binding</keyword>
<evidence type="ECO:0000313" key="10">
    <source>
        <dbReference type="Proteomes" id="UP000321580"/>
    </source>
</evidence>
<dbReference type="Gene3D" id="1.10.10.60">
    <property type="entry name" value="Homeodomain-like"/>
    <property type="match status" value="1"/>
</dbReference>
<dbReference type="PANTHER" id="PTHR30461">
    <property type="entry name" value="DNA-INVERTASE FROM LAMBDOID PROPHAGE"/>
    <property type="match status" value="1"/>
</dbReference>
<evidence type="ECO:0000256" key="6">
    <source>
        <dbReference type="PIRSR" id="PIRSR606118-50"/>
    </source>
</evidence>
<dbReference type="PROSITE" id="PS00397">
    <property type="entry name" value="RECOMBINASES_1"/>
    <property type="match status" value="1"/>
</dbReference>
<evidence type="ECO:0000256" key="2">
    <source>
        <dbReference type="ARBA" id="ARBA00022908"/>
    </source>
</evidence>
<keyword evidence="10" id="KW-1185">Reference proteome</keyword>
<evidence type="ECO:0000256" key="3">
    <source>
        <dbReference type="ARBA" id="ARBA00023100"/>
    </source>
</evidence>
<dbReference type="Pfam" id="PF00239">
    <property type="entry name" value="Resolvase"/>
    <property type="match status" value="1"/>
</dbReference>
<dbReference type="FunFam" id="3.40.50.1390:FF:000001">
    <property type="entry name" value="DNA recombinase"/>
    <property type="match status" value="1"/>
</dbReference>
<dbReference type="GO" id="GO:0015074">
    <property type="term" value="P:DNA integration"/>
    <property type="evidence" value="ECO:0007669"/>
    <property type="project" value="UniProtKB-KW"/>
</dbReference>
<dbReference type="InterPro" id="IPR050639">
    <property type="entry name" value="SSR_resolvase"/>
</dbReference>
<dbReference type="PROSITE" id="PS00398">
    <property type="entry name" value="RECOMBINASES_2"/>
    <property type="match status" value="1"/>
</dbReference>
<dbReference type="GO" id="GO:0003677">
    <property type="term" value="F:DNA binding"/>
    <property type="evidence" value="ECO:0007669"/>
    <property type="project" value="UniProtKB-KW"/>
</dbReference>
<evidence type="ECO:0000256" key="1">
    <source>
        <dbReference type="ARBA" id="ARBA00009913"/>
    </source>
</evidence>
<dbReference type="InterPro" id="IPR006119">
    <property type="entry name" value="Resolv_N"/>
</dbReference>
<dbReference type="PANTHER" id="PTHR30461:SF2">
    <property type="entry name" value="SERINE RECOMBINASE PINE-RELATED"/>
    <property type="match status" value="1"/>
</dbReference>
<evidence type="ECO:0000256" key="5">
    <source>
        <dbReference type="ARBA" id="ARBA00023172"/>
    </source>
</evidence>
<comment type="caution">
    <text evidence="9">The sequence shown here is derived from an EMBL/GenBank/DDBJ whole genome shotgun (WGS) entry which is preliminary data.</text>
</comment>
<dbReference type="InterPro" id="IPR006120">
    <property type="entry name" value="Resolvase_HTH_dom"/>
</dbReference>
<comment type="similarity">
    <text evidence="1">Belongs to the site-specific recombinase resolvase family.</text>
</comment>
<evidence type="ECO:0000256" key="4">
    <source>
        <dbReference type="ARBA" id="ARBA00023125"/>
    </source>
</evidence>
<dbReference type="RefSeq" id="WP_147168340.1">
    <property type="nucleotide sequence ID" value="NZ_VOOR01000032.1"/>
</dbReference>
<dbReference type="CDD" id="cd03768">
    <property type="entry name" value="SR_ResInv"/>
    <property type="match status" value="1"/>
</dbReference>
<keyword evidence="2" id="KW-0229">DNA integration</keyword>
<keyword evidence="3" id="KW-0230">DNA invertase</keyword>
<keyword evidence="5" id="KW-0233">DNA recombination</keyword>
<sequence length="191" mass="21407">MKIGYARVSTKDQNLSLQKDALQKEGCELIFEEKASGAKSDRPELRRMIDQLRKGDIVVIWKLDRLGRSLRDLVNLVTEIQDKGAGLKSLNDSIDTTTPQGKLTFHLFAALAEFERDIISERTKAGLESARARGRKGGRPKGLSEQAKNKAIIAETLYREGGFSVKQICQHLDIARSTFYKLLKYRGVQVG</sequence>
<dbReference type="Proteomes" id="UP000321580">
    <property type="component" value="Unassembled WGS sequence"/>
</dbReference>
<dbReference type="SUPFAM" id="SSF53041">
    <property type="entry name" value="Resolvase-like"/>
    <property type="match status" value="1"/>
</dbReference>
<name>A0A5C6RL30_9BACT</name>
<evidence type="ECO:0000313" key="9">
    <source>
        <dbReference type="EMBL" id="TXB62320.1"/>
    </source>
</evidence>
<organism evidence="9 10">
    <name type="scientific">Phaeodactylibacter luteus</name>
    <dbReference type="NCBI Taxonomy" id="1564516"/>
    <lineage>
        <taxon>Bacteria</taxon>
        <taxon>Pseudomonadati</taxon>
        <taxon>Bacteroidota</taxon>
        <taxon>Saprospiria</taxon>
        <taxon>Saprospirales</taxon>
        <taxon>Haliscomenobacteraceae</taxon>
        <taxon>Phaeodactylibacter</taxon>
    </lineage>
</organism>
<dbReference type="AlphaFoldDB" id="A0A5C6RL30"/>
<protein>
    <submittedName>
        <fullName evidence="9">Recombinase family protein</fullName>
    </submittedName>
</protein>
<feature type="active site" description="O-(5'-phospho-DNA)-serine intermediate" evidence="6 7">
    <location>
        <position position="9"/>
    </location>
</feature>
<dbReference type="PROSITE" id="PS51736">
    <property type="entry name" value="RECOMBINASES_3"/>
    <property type="match status" value="1"/>
</dbReference>
<dbReference type="EMBL" id="VOOR01000032">
    <property type="protein sequence ID" value="TXB62320.1"/>
    <property type="molecule type" value="Genomic_DNA"/>
</dbReference>
<feature type="domain" description="Resolvase/invertase-type recombinase catalytic" evidence="8">
    <location>
        <begin position="1"/>
        <end position="134"/>
    </location>
</feature>
<reference evidence="9 10" key="1">
    <citation type="submission" date="2019-08" db="EMBL/GenBank/DDBJ databases">
        <title>Genome of Phaeodactylibacter luteus.</title>
        <authorList>
            <person name="Bowman J.P."/>
        </authorList>
    </citation>
    <scope>NUCLEOTIDE SEQUENCE [LARGE SCALE GENOMIC DNA]</scope>
    <source>
        <strain evidence="9 10">KCTC 42180</strain>
    </source>
</reference>
<dbReference type="GO" id="GO:0000150">
    <property type="term" value="F:DNA strand exchange activity"/>
    <property type="evidence" value="ECO:0007669"/>
    <property type="project" value="UniProtKB-KW"/>
</dbReference>
<dbReference type="InterPro" id="IPR006118">
    <property type="entry name" value="Recombinase_CS"/>
</dbReference>